<comment type="caution">
    <text evidence="1">The sequence shown here is derived from an EMBL/GenBank/DDBJ whole genome shotgun (WGS) entry which is preliminary data.</text>
</comment>
<protein>
    <submittedName>
        <fullName evidence="1">Uncharacterized protein</fullName>
    </submittedName>
</protein>
<dbReference type="AlphaFoldDB" id="A0A7J5Z3Z4"/>
<evidence type="ECO:0000313" key="2">
    <source>
        <dbReference type="Proteomes" id="UP000518266"/>
    </source>
</evidence>
<sequence>MSVCSGFNVRTGGIWKYRSSRRGLSGGFDLGGHPLLLSPGVLSDEGPVLVELDVLVSVVHQAVPAVPRFDLSAQRALAALQWLLVVVTVRGEGNAISTMSVRRAMAHIRPINQPWVEIPPWTLARPGERNKSRVVVHSSLLMGPQPMVVQERRYSLYLLKGSRSRRIHLLVSGSLMSTVCRGPTSSVSHKNGKLEVNYAMQAVAEERPQSFTILPHGWKLSQ</sequence>
<gene>
    <name evidence="1" type="ORF">F7725_016522</name>
</gene>
<evidence type="ECO:0000313" key="1">
    <source>
        <dbReference type="EMBL" id="KAF3855799.1"/>
    </source>
</evidence>
<dbReference type="EMBL" id="JAAKFY010000006">
    <property type="protein sequence ID" value="KAF3855799.1"/>
    <property type="molecule type" value="Genomic_DNA"/>
</dbReference>
<reference evidence="1 2" key="1">
    <citation type="submission" date="2020-03" db="EMBL/GenBank/DDBJ databases">
        <title>Dissostichus mawsoni Genome sequencing and assembly.</title>
        <authorList>
            <person name="Park H."/>
        </authorList>
    </citation>
    <scope>NUCLEOTIDE SEQUENCE [LARGE SCALE GENOMIC DNA]</scope>
    <source>
        <strain evidence="1">DM0001</strain>
        <tissue evidence="1">Muscle</tissue>
    </source>
</reference>
<dbReference type="Proteomes" id="UP000518266">
    <property type="component" value="Unassembled WGS sequence"/>
</dbReference>
<name>A0A7J5Z3Z4_DISMA</name>
<keyword evidence="2" id="KW-1185">Reference proteome</keyword>
<organism evidence="1 2">
    <name type="scientific">Dissostichus mawsoni</name>
    <name type="common">Antarctic cod</name>
    <dbReference type="NCBI Taxonomy" id="36200"/>
    <lineage>
        <taxon>Eukaryota</taxon>
        <taxon>Metazoa</taxon>
        <taxon>Chordata</taxon>
        <taxon>Craniata</taxon>
        <taxon>Vertebrata</taxon>
        <taxon>Euteleostomi</taxon>
        <taxon>Actinopterygii</taxon>
        <taxon>Neopterygii</taxon>
        <taxon>Teleostei</taxon>
        <taxon>Neoteleostei</taxon>
        <taxon>Acanthomorphata</taxon>
        <taxon>Eupercaria</taxon>
        <taxon>Perciformes</taxon>
        <taxon>Notothenioidei</taxon>
        <taxon>Nototheniidae</taxon>
        <taxon>Dissostichus</taxon>
    </lineage>
</organism>
<proteinExistence type="predicted"/>
<accession>A0A7J5Z3Z4</accession>